<reference evidence="2 3" key="1">
    <citation type="journal article" date="2020" name="bioRxiv">
        <title>Sequence and annotation of 42 cannabis genomes reveals extensive copy number variation in cannabinoid synthesis and pathogen resistance genes.</title>
        <authorList>
            <person name="Mckernan K.J."/>
            <person name="Helbert Y."/>
            <person name="Kane L.T."/>
            <person name="Ebling H."/>
            <person name="Zhang L."/>
            <person name="Liu B."/>
            <person name="Eaton Z."/>
            <person name="Mclaughlin S."/>
            <person name="Kingan S."/>
            <person name="Baybayan P."/>
            <person name="Concepcion G."/>
            <person name="Jordan M."/>
            <person name="Riva A."/>
            <person name="Barbazuk W."/>
            <person name="Harkins T."/>
        </authorList>
    </citation>
    <scope>NUCLEOTIDE SEQUENCE [LARGE SCALE GENOMIC DNA]</scope>
    <source>
        <strain evidence="3">cv. Jamaican Lion 4</strain>
        <tissue evidence="2">Leaf</tissue>
    </source>
</reference>
<comment type="caution">
    <text evidence="2">The sequence shown here is derived from an EMBL/GenBank/DDBJ whole genome shotgun (WGS) entry which is preliminary data.</text>
</comment>
<accession>A0A7J6DQV9</accession>
<name>A0A7J6DQV9_CANSA</name>
<feature type="region of interest" description="Disordered" evidence="1">
    <location>
        <begin position="173"/>
        <end position="225"/>
    </location>
</feature>
<dbReference type="AlphaFoldDB" id="A0A7J6DQV9"/>
<evidence type="ECO:0000313" key="3">
    <source>
        <dbReference type="Proteomes" id="UP000583929"/>
    </source>
</evidence>
<evidence type="ECO:0000313" key="2">
    <source>
        <dbReference type="EMBL" id="KAF4348495.1"/>
    </source>
</evidence>
<protein>
    <submittedName>
        <fullName evidence="2">Uncharacterized protein</fullName>
    </submittedName>
</protein>
<feature type="compositionally biased region" description="Basic and acidic residues" evidence="1">
    <location>
        <begin position="178"/>
        <end position="204"/>
    </location>
</feature>
<dbReference type="Proteomes" id="UP000583929">
    <property type="component" value="Unassembled WGS sequence"/>
</dbReference>
<evidence type="ECO:0000256" key="1">
    <source>
        <dbReference type="SAM" id="MobiDB-lite"/>
    </source>
</evidence>
<gene>
    <name evidence="2" type="ORF">G4B88_000718</name>
</gene>
<sequence length="225" mass="25700">MSWHFTLLPKTKTHYGLGVARCGIAEPSGKPAPFGEKTKYKDGLFEKGFISLFARKMGKFAAKEKKTERESSKGFWDYDYDSFVDVSKRVMQGRSRLQKEAFLSALNTRLFLIFQVIPHSPPLNLTLMRDRLSNTMHPQPLSPPPNLLNSPYFVLPFFAEVEQSRTYCLRCRSSPKSNRAEREGSNRAEREGETEIDFRVDTESCRSSAKSNKGKEQFRVDTAAL</sequence>
<organism evidence="2 3">
    <name type="scientific">Cannabis sativa</name>
    <name type="common">Hemp</name>
    <name type="synonym">Marijuana</name>
    <dbReference type="NCBI Taxonomy" id="3483"/>
    <lineage>
        <taxon>Eukaryota</taxon>
        <taxon>Viridiplantae</taxon>
        <taxon>Streptophyta</taxon>
        <taxon>Embryophyta</taxon>
        <taxon>Tracheophyta</taxon>
        <taxon>Spermatophyta</taxon>
        <taxon>Magnoliopsida</taxon>
        <taxon>eudicotyledons</taxon>
        <taxon>Gunneridae</taxon>
        <taxon>Pentapetalae</taxon>
        <taxon>rosids</taxon>
        <taxon>fabids</taxon>
        <taxon>Rosales</taxon>
        <taxon>Cannabaceae</taxon>
        <taxon>Cannabis</taxon>
    </lineage>
</organism>
<proteinExistence type="predicted"/>
<dbReference type="EMBL" id="JAATIQ010000681">
    <property type="protein sequence ID" value="KAF4348495.1"/>
    <property type="molecule type" value="Genomic_DNA"/>
</dbReference>
<keyword evidence="3" id="KW-1185">Reference proteome</keyword>